<name>A0ABY7BPN7_9FIRM</name>
<gene>
    <name evidence="1" type="ORF">OTK00_000721</name>
</gene>
<dbReference type="EMBL" id="CP113865">
    <property type="protein sequence ID" value="WAM34514.1"/>
    <property type="molecule type" value="Genomic_DNA"/>
</dbReference>
<keyword evidence="2" id="KW-1185">Reference proteome</keyword>
<protein>
    <submittedName>
        <fullName evidence="1">Helix-turn-helix domain-containing protein</fullName>
    </submittedName>
</protein>
<dbReference type="RefSeq" id="WP_045169087.1">
    <property type="nucleotide sequence ID" value="NZ_CP113865.1"/>
</dbReference>
<reference evidence="1" key="1">
    <citation type="submission" date="2022-12" db="EMBL/GenBank/DDBJ databases">
        <authorList>
            <person name="Bing R.G."/>
            <person name="Willard D.J."/>
            <person name="Manesh M.J.H."/>
            <person name="Laemthong T."/>
            <person name="Crosby J.R."/>
            <person name="Kelly R.M."/>
        </authorList>
    </citation>
    <scope>NUCLEOTIDE SEQUENCE</scope>
    <source>
        <strain evidence="1">DSM 8990</strain>
    </source>
</reference>
<accession>A0ABY7BPN7</accession>
<evidence type="ECO:0000313" key="2">
    <source>
        <dbReference type="Proteomes" id="UP001164909"/>
    </source>
</evidence>
<sequence length="413" mass="49123">MDRVYNCVSYVCSEGYEWEERGLEIDDMLISLYFKGISWSFNEKYGIGFSGKIGKTINWYFGSTQEVKINYPVLLAKSDKTLVLNIWQQYPSLYKKFANLQPTKNNILQFANSFGNIKDYYFHKNVISKNGVKSYSVDNIFIGCSYEEWRKEIFEMFENVKLLEIIQRFEEFDLDDIVHIGEDLITIWLPIEALPKWVYPCESDKMFDEKTQNLLQNILSQSEGKYLEIVWSHKGNYRIETIRKSSIQQIFEDNVKPDFYFSPEGKLQILKYTLMKRINKKITNNVTLRNLINPQTGEIDEFIFSDNLLTTMYLQLNNDFLKKRNIKRCLYCGEYFTPVKENQYYCPEEAEIIIQEKNKFIRKIVPTGKHCKNYDYTKNKPKIIDMYKKGMTIEEISTLTGRPIEQIKRWVKR</sequence>
<organism evidence="1 2">
    <name type="scientific">Caldicellulosiruptor morganii</name>
    <dbReference type="NCBI Taxonomy" id="1387555"/>
    <lineage>
        <taxon>Bacteria</taxon>
        <taxon>Bacillati</taxon>
        <taxon>Bacillota</taxon>
        <taxon>Bacillota incertae sedis</taxon>
        <taxon>Caldicellulosiruptorales</taxon>
        <taxon>Caldicellulosiruptoraceae</taxon>
        <taxon>Caldicellulosiruptor</taxon>
    </lineage>
</organism>
<evidence type="ECO:0000313" key="1">
    <source>
        <dbReference type="EMBL" id="WAM34514.1"/>
    </source>
</evidence>
<proteinExistence type="predicted"/>
<dbReference type="Proteomes" id="UP001164909">
    <property type="component" value="Chromosome"/>
</dbReference>